<comment type="cofactor">
    <cofactor evidence="11">
        <name>Ca(2+)</name>
        <dbReference type="ChEBI" id="CHEBI:29108"/>
    </cofactor>
    <text evidence="11">Binds 1 Ca(2+) ion per dimer.</text>
</comment>
<reference evidence="12 13" key="1">
    <citation type="submission" date="2016-02" db="EMBL/GenBank/DDBJ databases">
        <authorList>
            <person name="Wen L."/>
            <person name="He K."/>
            <person name="Yang H."/>
        </authorList>
    </citation>
    <scope>NUCLEOTIDE SEQUENCE [LARGE SCALE GENOMIC DNA]</scope>
    <source>
        <strain evidence="12 13">CV58</strain>
    </source>
</reference>
<dbReference type="RefSeq" id="WP_068391133.1">
    <property type="nucleotide sequence ID" value="NZ_LSZO01000172.1"/>
</dbReference>
<organism evidence="12 13">
    <name type="scientific">Ventosimonas gracilis</name>
    <dbReference type="NCBI Taxonomy" id="1680762"/>
    <lineage>
        <taxon>Bacteria</taxon>
        <taxon>Pseudomonadati</taxon>
        <taxon>Pseudomonadota</taxon>
        <taxon>Gammaproteobacteria</taxon>
        <taxon>Pseudomonadales</taxon>
        <taxon>Ventosimonadaceae</taxon>
        <taxon>Ventosimonas</taxon>
    </lineage>
</organism>
<dbReference type="OrthoDB" id="9760084at2"/>
<evidence type="ECO:0000256" key="5">
    <source>
        <dbReference type="ARBA" id="ARBA00023145"/>
    </source>
</evidence>
<dbReference type="PANTHER" id="PTHR34218">
    <property type="entry name" value="PEPTIDASE S45 PENICILLIN AMIDASE"/>
    <property type="match status" value="1"/>
</dbReference>
<keyword evidence="4" id="KW-0378">Hydrolase</keyword>
<dbReference type="InterPro" id="IPR014395">
    <property type="entry name" value="Pen/GL7ACA/AHL_acylase"/>
</dbReference>
<comment type="similarity">
    <text evidence="2">Belongs to the peptidase S45 family.</text>
</comment>
<evidence type="ECO:0000256" key="7">
    <source>
        <dbReference type="ARBA" id="ARBA00039041"/>
    </source>
</evidence>
<comment type="subunit">
    <text evidence="6">Heterodimer of an alpha subunit and a beta subunit processed from the same precursor.</text>
</comment>
<protein>
    <recommendedName>
        <fullName evidence="8">Acyl-homoserine lactone acylase QuiP</fullName>
        <ecNumber evidence="7">3.5.1.97</ecNumber>
    </recommendedName>
</protein>
<dbReference type="InterPro" id="IPR043146">
    <property type="entry name" value="Penicillin_amidase_N_B-knob"/>
</dbReference>
<dbReference type="EC" id="3.5.1.97" evidence="7"/>
<evidence type="ECO:0000256" key="6">
    <source>
        <dbReference type="ARBA" id="ARBA00038735"/>
    </source>
</evidence>
<dbReference type="Gene3D" id="1.10.439.10">
    <property type="entry name" value="Penicillin Amidohydrolase, domain 1"/>
    <property type="match status" value="1"/>
</dbReference>
<dbReference type="GO" id="GO:0016811">
    <property type="term" value="F:hydrolase activity, acting on carbon-nitrogen (but not peptide) bonds, in linear amides"/>
    <property type="evidence" value="ECO:0007669"/>
    <property type="project" value="InterPro"/>
</dbReference>
<name>A0A139SRG3_9GAMM</name>
<comment type="subcellular location">
    <subcellularLocation>
        <location evidence="1">Periplasm</location>
    </subcellularLocation>
</comment>
<proteinExistence type="inferred from homology"/>
<dbReference type="AlphaFoldDB" id="A0A139SRG3"/>
<evidence type="ECO:0000256" key="9">
    <source>
        <dbReference type="ARBA" id="ARBA00048629"/>
    </source>
</evidence>
<evidence type="ECO:0000256" key="3">
    <source>
        <dbReference type="ARBA" id="ARBA00022654"/>
    </source>
</evidence>
<dbReference type="CDD" id="cd03747">
    <property type="entry name" value="Ntn_PGA_like"/>
    <property type="match status" value="1"/>
</dbReference>
<dbReference type="Proteomes" id="UP000072660">
    <property type="component" value="Unassembled WGS sequence"/>
</dbReference>
<evidence type="ECO:0000256" key="8">
    <source>
        <dbReference type="ARBA" id="ARBA00039697"/>
    </source>
</evidence>
<dbReference type="InterPro" id="IPR043147">
    <property type="entry name" value="Penicillin_amidase_A-knob"/>
</dbReference>
<dbReference type="InterPro" id="IPR029055">
    <property type="entry name" value="Ntn_hydrolases_N"/>
</dbReference>
<dbReference type="InterPro" id="IPR002692">
    <property type="entry name" value="S45"/>
</dbReference>
<dbReference type="PANTHER" id="PTHR34218:SF4">
    <property type="entry name" value="ACYL-HOMOSERINE LACTONE ACYLASE QUIP"/>
    <property type="match status" value="1"/>
</dbReference>
<dbReference type="GO" id="GO:0009372">
    <property type="term" value="P:quorum sensing"/>
    <property type="evidence" value="ECO:0007669"/>
    <property type="project" value="UniProtKB-KW"/>
</dbReference>
<dbReference type="EMBL" id="LSZO01000172">
    <property type="protein sequence ID" value="KXU37041.1"/>
    <property type="molecule type" value="Genomic_DNA"/>
</dbReference>
<dbReference type="GO" id="GO:0042597">
    <property type="term" value="C:periplasmic space"/>
    <property type="evidence" value="ECO:0007669"/>
    <property type="project" value="UniProtKB-SubCell"/>
</dbReference>
<accession>A0A139SRG3</accession>
<keyword evidence="13" id="KW-1185">Reference proteome</keyword>
<dbReference type="PIRSF" id="PIRSF001227">
    <property type="entry name" value="Pen_acylase"/>
    <property type="match status" value="1"/>
</dbReference>
<evidence type="ECO:0000313" key="12">
    <source>
        <dbReference type="EMBL" id="KXU37041.1"/>
    </source>
</evidence>
<feature type="active site" description="Nucleophile" evidence="10">
    <location>
        <position position="255"/>
    </location>
</feature>
<dbReference type="GO" id="GO:0046872">
    <property type="term" value="F:metal ion binding"/>
    <property type="evidence" value="ECO:0007669"/>
    <property type="project" value="UniProtKB-KW"/>
</dbReference>
<dbReference type="GO" id="GO:0017000">
    <property type="term" value="P:antibiotic biosynthetic process"/>
    <property type="evidence" value="ECO:0007669"/>
    <property type="project" value="InterPro"/>
</dbReference>
<keyword evidence="11" id="KW-0106">Calcium</keyword>
<keyword evidence="11" id="KW-0479">Metal-binding</keyword>
<feature type="binding site" evidence="11">
    <location>
        <position position="187"/>
    </location>
    <ligand>
        <name>Ca(2+)</name>
        <dbReference type="ChEBI" id="CHEBI:29108"/>
    </ligand>
</feature>
<keyword evidence="3" id="KW-0673">Quorum sensing</keyword>
<dbReference type="Gene3D" id="1.10.1400.10">
    <property type="match status" value="1"/>
</dbReference>
<dbReference type="SUPFAM" id="SSF56235">
    <property type="entry name" value="N-terminal nucleophile aminohydrolases (Ntn hydrolases)"/>
    <property type="match status" value="1"/>
</dbReference>
<feature type="binding site" evidence="11">
    <location>
        <position position="337"/>
    </location>
    <ligand>
        <name>Ca(2+)</name>
        <dbReference type="ChEBI" id="CHEBI:29108"/>
    </ligand>
</feature>
<keyword evidence="5" id="KW-0865">Zymogen</keyword>
<evidence type="ECO:0000256" key="2">
    <source>
        <dbReference type="ARBA" id="ARBA00006586"/>
    </source>
</evidence>
<evidence type="ECO:0000313" key="13">
    <source>
        <dbReference type="Proteomes" id="UP000072660"/>
    </source>
</evidence>
<gene>
    <name evidence="12" type="ORF">AXE65_03990</name>
</gene>
<dbReference type="Gene3D" id="2.30.120.10">
    <property type="match status" value="1"/>
</dbReference>
<evidence type="ECO:0000256" key="11">
    <source>
        <dbReference type="PIRSR" id="PIRSR001227-2"/>
    </source>
</evidence>
<dbReference type="Gene3D" id="3.60.20.10">
    <property type="entry name" value="Glutamine Phosphoribosylpyrophosphate, subunit 1, domain 1"/>
    <property type="match status" value="1"/>
</dbReference>
<dbReference type="Pfam" id="PF01804">
    <property type="entry name" value="Penicil_amidase"/>
    <property type="match status" value="1"/>
</dbReference>
<comment type="caution">
    <text evidence="12">The sequence shown here is derived from an EMBL/GenBank/DDBJ whole genome shotgun (WGS) entry which is preliminary data.</text>
</comment>
<sequence>MRRLLRWLVILLILLMTLLLAGYLLLRGSLAQLTGEARLEKLSMPVTLLRDANGVLTVEAENELDMARALGYAHAQERFFEMDLMRRRAAGELAELFGEAALPADRQMRVHRLRARSRANLDAALGDKRAVLEAYRDGVNAGLNALSARPWPYLLLRQLPRQWELEDSVLVVLAMYDALQDTDNSRELALIQLQQTLPPALYQLITHNGSQWDAPLFGLSYGNAKLPSAEQLDLRTLPGSTPLQPDKEPYAGIGSNNFAVGGGLTADGRAILAGDMHLALRAPNIWFRARLRYADNSVAGGQVDVSGFSLPGVPGIIAGSNGHVAWTFTNSYIDTADFARLPASEAGNLQNHFETLKVAGGQAERLHVRESDWGPIIQENKDGMLALRWAGHLPGAVTMGLLDMAKAANLDDAQKVADRSGLPAQNLLLVDERGTIAWRLIGARPARGKGCHAAAINENCAAWPVQLDHSPKRIAPLDERLWTANSRVLDDADLQQVGDGGYDLGARSFQIRDGLLGKRRFTEQDLLHIALDDRALLMEFWWKQLQQTLEASSNGQLKAVQASSGEWDGRAAANSLSYRLAREFRDHVLGTLKAGLLAPARAELSADFQPPRLAQFEGVAVPLLTQRPLHLLPPPFISWDELLEQSALAVAKSVEASSKPYHWGERNRAAICHPLAKALPEAAKPWLCMPPDALPGDHNMPRVQTPTHGASQRMVVSPGHEDEGIIHMPGGQSGHLLSPFWGKGHADWVSGRSTPFLPGQTQYRLKLNPGKP</sequence>
<evidence type="ECO:0000256" key="1">
    <source>
        <dbReference type="ARBA" id="ARBA00004418"/>
    </source>
</evidence>
<feature type="binding site" evidence="11">
    <location>
        <position position="334"/>
    </location>
    <ligand>
        <name>Ca(2+)</name>
        <dbReference type="ChEBI" id="CHEBI:29108"/>
    </ligand>
</feature>
<evidence type="ECO:0000256" key="10">
    <source>
        <dbReference type="PIRSR" id="PIRSR001227-1"/>
    </source>
</evidence>
<dbReference type="InterPro" id="IPR023343">
    <property type="entry name" value="Penicillin_amidase_dom1"/>
</dbReference>
<evidence type="ECO:0000256" key="4">
    <source>
        <dbReference type="ARBA" id="ARBA00022801"/>
    </source>
</evidence>
<comment type="catalytic activity">
    <reaction evidence="9">
        <text>an N-acyl-L-homoserine lactone + H2O = L-homoserine lactone + a carboxylate</text>
        <dbReference type="Rhea" id="RHEA:18937"/>
        <dbReference type="ChEBI" id="CHEBI:15377"/>
        <dbReference type="ChEBI" id="CHEBI:29067"/>
        <dbReference type="ChEBI" id="CHEBI:55474"/>
        <dbReference type="ChEBI" id="CHEBI:58633"/>
        <dbReference type="EC" id="3.5.1.97"/>
    </reaction>
</comment>